<dbReference type="PANTHER" id="PTHR43243">
    <property type="entry name" value="INNER MEMBRANE TRANSPORTER YGJI-RELATED"/>
    <property type="match status" value="1"/>
</dbReference>
<keyword evidence="8" id="KW-1185">Reference proteome</keyword>
<dbReference type="RefSeq" id="WP_373285977.1">
    <property type="nucleotide sequence ID" value="NZ_BMHQ01000011.1"/>
</dbReference>
<dbReference type="PANTHER" id="PTHR43243:SF4">
    <property type="entry name" value="CATIONIC AMINO ACID TRANSPORTER 4"/>
    <property type="match status" value="1"/>
</dbReference>
<feature type="transmembrane region" description="Helical" evidence="6">
    <location>
        <begin position="380"/>
        <end position="401"/>
    </location>
</feature>
<proteinExistence type="predicted"/>
<dbReference type="InterPro" id="IPR002293">
    <property type="entry name" value="AA/rel_permease1"/>
</dbReference>
<gene>
    <name evidence="7" type="primary">yhdG</name>
    <name evidence="7" type="ORF">GCM10011571_29630</name>
</gene>
<dbReference type="Proteomes" id="UP000625210">
    <property type="component" value="Unassembled WGS sequence"/>
</dbReference>
<reference evidence="7" key="1">
    <citation type="journal article" date="2014" name="Int. J. Syst. Evol. Microbiol.">
        <title>Complete genome sequence of Corynebacterium casei LMG S-19264T (=DSM 44701T), isolated from a smear-ripened cheese.</title>
        <authorList>
            <consortium name="US DOE Joint Genome Institute (JGI-PGF)"/>
            <person name="Walter F."/>
            <person name="Albersmeier A."/>
            <person name="Kalinowski J."/>
            <person name="Ruckert C."/>
        </authorList>
    </citation>
    <scope>NUCLEOTIDE SEQUENCE</scope>
    <source>
        <strain evidence="7">CGMCC 1.15179</strain>
    </source>
</reference>
<feature type="transmembrane region" description="Helical" evidence="6">
    <location>
        <begin position="217"/>
        <end position="236"/>
    </location>
</feature>
<evidence type="ECO:0000256" key="3">
    <source>
        <dbReference type="ARBA" id="ARBA00022692"/>
    </source>
</evidence>
<feature type="transmembrane region" description="Helical" evidence="6">
    <location>
        <begin position="257"/>
        <end position="279"/>
    </location>
</feature>
<dbReference type="GO" id="GO:0016020">
    <property type="term" value="C:membrane"/>
    <property type="evidence" value="ECO:0007669"/>
    <property type="project" value="UniProtKB-SubCell"/>
</dbReference>
<keyword evidence="2" id="KW-0813">Transport</keyword>
<dbReference type="GO" id="GO:0015171">
    <property type="term" value="F:amino acid transmembrane transporter activity"/>
    <property type="evidence" value="ECO:0007669"/>
    <property type="project" value="TreeGrafter"/>
</dbReference>
<evidence type="ECO:0000313" key="8">
    <source>
        <dbReference type="Proteomes" id="UP000625210"/>
    </source>
</evidence>
<protein>
    <submittedName>
        <fullName evidence="7">Putative amino acid permease YhdG</fullName>
    </submittedName>
</protein>
<evidence type="ECO:0000313" key="7">
    <source>
        <dbReference type="EMBL" id="GGE25540.1"/>
    </source>
</evidence>
<feature type="transmembrane region" description="Helical" evidence="6">
    <location>
        <begin position="353"/>
        <end position="374"/>
    </location>
</feature>
<comment type="subcellular location">
    <subcellularLocation>
        <location evidence="1">Membrane</location>
        <topology evidence="1">Multi-pass membrane protein</topology>
    </subcellularLocation>
</comment>
<keyword evidence="5 6" id="KW-0472">Membrane</keyword>
<feature type="transmembrane region" description="Helical" evidence="6">
    <location>
        <begin position="310"/>
        <end position="332"/>
    </location>
</feature>
<feature type="transmembrane region" description="Helical" evidence="6">
    <location>
        <begin position="186"/>
        <end position="205"/>
    </location>
</feature>
<evidence type="ECO:0000256" key="2">
    <source>
        <dbReference type="ARBA" id="ARBA00022448"/>
    </source>
</evidence>
<dbReference type="Gene3D" id="1.20.1740.10">
    <property type="entry name" value="Amino acid/polyamine transporter I"/>
    <property type="match status" value="1"/>
</dbReference>
<accession>A0A8J2VJD3</accession>
<keyword evidence="4 6" id="KW-1133">Transmembrane helix</keyword>
<feature type="transmembrane region" description="Helical" evidence="6">
    <location>
        <begin position="157"/>
        <end position="174"/>
    </location>
</feature>
<evidence type="ECO:0000256" key="6">
    <source>
        <dbReference type="SAM" id="Phobius"/>
    </source>
</evidence>
<feature type="transmembrane region" description="Helical" evidence="6">
    <location>
        <begin position="59"/>
        <end position="80"/>
    </location>
</feature>
<name>A0A8J2VJD3_9BACL</name>
<feature type="transmembrane region" description="Helical" evidence="6">
    <location>
        <begin position="26"/>
        <end position="47"/>
    </location>
</feature>
<organism evidence="7 8">
    <name type="scientific">Marinithermofilum abyssi</name>
    <dbReference type="NCBI Taxonomy" id="1571185"/>
    <lineage>
        <taxon>Bacteria</taxon>
        <taxon>Bacillati</taxon>
        <taxon>Bacillota</taxon>
        <taxon>Bacilli</taxon>
        <taxon>Bacillales</taxon>
        <taxon>Thermoactinomycetaceae</taxon>
        <taxon>Marinithermofilum</taxon>
    </lineage>
</organism>
<dbReference type="EMBL" id="BMHQ01000011">
    <property type="protein sequence ID" value="GGE25540.1"/>
    <property type="molecule type" value="Genomic_DNA"/>
</dbReference>
<dbReference type="Pfam" id="PF13520">
    <property type="entry name" value="AA_permease_2"/>
    <property type="match status" value="1"/>
</dbReference>
<evidence type="ECO:0000256" key="5">
    <source>
        <dbReference type="ARBA" id="ARBA00023136"/>
    </source>
</evidence>
<dbReference type="PIRSF" id="PIRSF006060">
    <property type="entry name" value="AA_transporter"/>
    <property type="match status" value="1"/>
</dbReference>
<feature type="transmembrane region" description="Helical" evidence="6">
    <location>
        <begin position="436"/>
        <end position="455"/>
    </location>
</feature>
<comment type="caution">
    <text evidence="7">The sequence shown here is derived from an EMBL/GenBank/DDBJ whole genome shotgun (WGS) entry which is preliminary data.</text>
</comment>
<feature type="transmembrane region" description="Helical" evidence="6">
    <location>
        <begin position="101"/>
        <end position="125"/>
    </location>
</feature>
<evidence type="ECO:0000256" key="1">
    <source>
        <dbReference type="ARBA" id="ARBA00004141"/>
    </source>
</evidence>
<dbReference type="AlphaFoldDB" id="A0A8J2VJD3"/>
<feature type="transmembrane region" description="Helical" evidence="6">
    <location>
        <begin position="413"/>
        <end position="430"/>
    </location>
</feature>
<keyword evidence="3 6" id="KW-0812">Transmembrane</keyword>
<reference evidence="7" key="2">
    <citation type="submission" date="2020-09" db="EMBL/GenBank/DDBJ databases">
        <authorList>
            <person name="Sun Q."/>
            <person name="Zhou Y."/>
        </authorList>
    </citation>
    <scope>NUCLEOTIDE SEQUENCE</scope>
    <source>
        <strain evidence="7">CGMCC 1.15179</strain>
    </source>
</reference>
<evidence type="ECO:0000256" key="4">
    <source>
        <dbReference type="ARBA" id="ARBA00022989"/>
    </source>
</evidence>
<sequence>MNLFRKKSISELIRTSQRGQTLKRELGVLDLVLLGIGATIGTGIFVLTGTGALKAGPSLMISFVIAGLTVALTALSYAEFASTVPVSGSAYTYSYATLGELIAWMIGWNLILEYLLAVSLVSAGWSGYLQSLIAGMGIHLPDVITAAPGSTSGQTTLFNLPAFLIVLLITFLLSRGIKESKRVNNLMVLLKVGIILLFIVIGIWYVKPSNWTPFVPFGSSGIFAAAAMVFSAFLGFDAITTASEEARNPRRDVPRGILFSLLICTLLYMIVAAVMTGIVPYREFAGNEDHPVSLALQIAGQNWFAGFVDLGALLGMTTVMLVLLYGLTRITFSMSRDGMLPQWFASVHPKYRTPFGTTWMFGLVAGVTGGVVPLTQIAELVNMGTLSAFITISLGIIVLRVKQPDLPRAFRCPGVPVVPLLAILFCGFLIMQLSSVTWFAFAIWLLAGLTIYFAYSHKHSALRGEK</sequence>